<dbReference type="InterPro" id="IPR011008">
    <property type="entry name" value="Dimeric_a/b-barrel"/>
</dbReference>
<dbReference type="SUPFAM" id="SSF54909">
    <property type="entry name" value="Dimeric alpha+beta barrel"/>
    <property type="match status" value="1"/>
</dbReference>
<dbReference type="Gene3D" id="3.30.70.100">
    <property type="match status" value="1"/>
</dbReference>
<evidence type="ECO:0000313" key="2">
    <source>
        <dbReference type="EMBL" id="PSW20249.1"/>
    </source>
</evidence>
<dbReference type="AlphaFoldDB" id="A0A2T3NVJ8"/>
<accession>A0A2T3NVJ8</accession>
<dbReference type="PANTHER" id="PTHR41521:SF4">
    <property type="entry name" value="BLR0684 PROTEIN"/>
    <property type="match status" value="1"/>
</dbReference>
<feature type="domain" description="DUF1330" evidence="1">
    <location>
        <begin position="2"/>
        <end position="98"/>
    </location>
</feature>
<dbReference type="EMBL" id="PYMA01000004">
    <property type="protein sequence ID" value="PSW20249.1"/>
    <property type="molecule type" value="Genomic_DNA"/>
</dbReference>
<protein>
    <submittedName>
        <fullName evidence="2">DUF1330 domain-containing protein</fullName>
    </submittedName>
</protein>
<evidence type="ECO:0000313" key="3">
    <source>
        <dbReference type="Proteomes" id="UP000241771"/>
    </source>
</evidence>
<evidence type="ECO:0000259" key="1">
    <source>
        <dbReference type="Pfam" id="PF07045"/>
    </source>
</evidence>
<name>A0A2T3NVJ8_9GAMM</name>
<dbReference type="Pfam" id="PF07045">
    <property type="entry name" value="DUF1330"/>
    <property type="match status" value="1"/>
</dbReference>
<sequence length="105" mass="11453">MTAYLIVTYDIADAEHYAQYNPGLNHVTAQTIAKHGGELIVATNGGIQLNGHGVEMKVVIEFPNRDAALAWHDDPEYAEAKAIRMASTKNVNTMIVDKFVLPNAS</sequence>
<comment type="caution">
    <text evidence="2">The sequence shown here is derived from an EMBL/GenBank/DDBJ whole genome shotgun (WGS) entry which is preliminary data.</text>
</comment>
<dbReference type="InterPro" id="IPR010753">
    <property type="entry name" value="DUF1330"/>
</dbReference>
<gene>
    <name evidence="2" type="ORF">C9I98_09345</name>
</gene>
<dbReference type="PANTHER" id="PTHR41521">
    <property type="match status" value="1"/>
</dbReference>
<keyword evidence="3" id="KW-1185">Reference proteome</keyword>
<dbReference type="OrthoDB" id="9806380at2"/>
<reference evidence="2 3" key="1">
    <citation type="submission" date="2018-01" db="EMBL/GenBank/DDBJ databases">
        <title>Whole genome sequencing of Histamine producing bacteria.</title>
        <authorList>
            <person name="Butler K."/>
        </authorList>
    </citation>
    <scope>NUCLEOTIDE SEQUENCE [LARGE SCALE GENOMIC DNA]</scope>
    <source>
        <strain evidence="2 3">DSM 100436</strain>
    </source>
</reference>
<organism evidence="2 3">
    <name type="scientific">Photobacterium sanctipauli</name>
    <dbReference type="NCBI Taxonomy" id="1342794"/>
    <lineage>
        <taxon>Bacteria</taxon>
        <taxon>Pseudomonadati</taxon>
        <taxon>Pseudomonadota</taxon>
        <taxon>Gammaproteobacteria</taxon>
        <taxon>Vibrionales</taxon>
        <taxon>Vibrionaceae</taxon>
        <taxon>Photobacterium</taxon>
    </lineage>
</organism>
<dbReference type="Proteomes" id="UP000241771">
    <property type="component" value="Unassembled WGS sequence"/>
</dbReference>
<proteinExistence type="predicted"/>
<dbReference type="RefSeq" id="WP_036827499.1">
    <property type="nucleotide sequence ID" value="NZ_JGVO01000865.1"/>
</dbReference>